<accession>A0A4R2IJE2</accession>
<dbReference type="PROSITE" id="PS51186">
    <property type="entry name" value="GNAT"/>
    <property type="match status" value="1"/>
</dbReference>
<dbReference type="InterPro" id="IPR000182">
    <property type="entry name" value="GNAT_dom"/>
</dbReference>
<reference evidence="4 5" key="1">
    <citation type="journal article" date="2015" name="Stand. Genomic Sci.">
        <title>Genomic Encyclopedia of Bacterial and Archaeal Type Strains, Phase III: the genomes of soil and plant-associated and newly described type strains.</title>
        <authorList>
            <person name="Whitman W.B."/>
            <person name="Woyke T."/>
            <person name="Klenk H.P."/>
            <person name="Zhou Y."/>
            <person name="Lilburn T.G."/>
            <person name="Beck B.J."/>
            <person name="De Vos P."/>
            <person name="Vandamme P."/>
            <person name="Eisen J.A."/>
            <person name="Garrity G."/>
            <person name="Hugenholtz P."/>
            <person name="Kyrpides N.C."/>
        </authorList>
    </citation>
    <scope>NUCLEOTIDE SEQUENCE [LARGE SCALE GENOMIC DNA]</scope>
    <source>
        <strain evidence="4 5">VKM Ac-2541</strain>
    </source>
</reference>
<evidence type="ECO:0000256" key="1">
    <source>
        <dbReference type="ARBA" id="ARBA00022679"/>
    </source>
</evidence>
<name>A0A4R2IJE2_9ACTN</name>
<protein>
    <submittedName>
        <fullName evidence="4">Ribosomal protein S18 acetylase RimI-like enzyme</fullName>
    </submittedName>
</protein>
<gene>
    <name evidence="4" type="ORF">EV646_109218</name>
</gene>
<dbReference type="AlphaFoldDB" id="A0A4R2IJE2"/>
<keyword evidence="4" id="KW-0689">Ribosomal protein</keyword>
<dbReference type="InterPro" id="IPR016181">
    <property type="entry name" value="Acyl_CoA_acyltransferase"/>
</dbReference>
<dbReference type="Pfam" id="PF00583">
    <property type="entry name" value="Acetyltransf_1"/>
    <property type="match status" value="1"/>
</dbReference>
<evidence type="ECO:0000313" key="4">
    <source>
        <dbReference type="EMBL" id="TCO45043.1"/>
    </source>
</evidence>
<dbReference type="RefSeq" id="WP_132152769.1">
    <property type="nucleotide sequence ID" value="NZ_SLWR01000009.1"/>
</dbReference>
<evidence type="ECO:0000313" key="5">
    <source>
        <dbReference type="Proteomes" id="UP000295573"/>
    </source>
</evidence>
<sequence length="158" mass="17098">MDAEDEARPQIRTFTEQDREAVMALAPRLTEGVAPWRDGSAVLRAVTEWVGDSLERANTADRAVFVGEVGGRVVGAVTVATRRHFSGEVDAYVGELIVASGHSRHGVGTALMAAAEDWGRARGLARLSLETGAANTIARGFYEKLGYEDEDVRLSRRL</sequence>
<evidence type="ECO:0000256" key="2">
    <source>
        <dbReference type="ARBA" id="ARBA00023315"/>
    </source>
</evidence>
<dbReference type="SUPFAM" id="SSF55729">
    <property type="entry name" value="Acyl-CoA N-acyltransferases (Nat)"/>
    <property type="match status" value="1"/>
</dbReference>
<dbReference type="PANTHER" id="PTHR43877:SF2">
    <property type="entry name" value="AMINOALKYLPHOSPHONATE N-ACETYLTRANSFERASE-RELATED"/>
    <property type="match status" value="1"/>
</dbReference>
<dbReference type="CDD" id="cd04301">
    <property type="entry name" value="NAT_SF"/>
    <property type="match status" value="1"/>
</dbReference>
<dbReference type="EMBL" id="SLWR01000009">
    <property type="protein sequence ID" value="TCO45043.1"/>
    <property type="molecule type" value="Genomic_DNA"/>
</dbReference>
<keyword evidence="2" id="KW-0012">Acyltransferase</keyword>
<dbReference type="GO" id="GO:0016747">
    <property type="term" value="F:acyltransferase activity, transferring groups other than amino-acyl groups"/>
    <property type="evidence" value="ECO:0007669"/>
    <property type="project" value="InterPro"/>
</dbReference>
<organism evidence="4 5">
    <name type="scientific">Kribbella antiqua</name>
    <dbReference type="NCBI Taxonomy" id="2512217"/>
    <lineage>
        <taxon>Bacteria</taxon>
        <taxon>Bacillati</taxon>
        <taxon>Actinomycetota</taxon>
        <taxon>Actinomycetes</taxon>
        <taxon>Propionibacteriales</taxon>
        <taxon>Kribbellaceae</taxon>
        <taxon>Kribbella</taxon>
    </lineage>
</organism>
<comment type="caution">
    <text evidence="4">The sequence shown here is derived from an EMBL/GenBank/DDBJ whole genome shotgun (WGS) entry which is preliminary data.</text>
</comment>
<dbReference type="PANTHER" id="PTHR43877">
    <property type="entry name" value="AMINOALKYLPHOSPHONATE N-ACETYLTRANSFERASE-RELATED-RELATED"/>
    <property type="match status" value="1"/>
</dbReference>
<dbReference type="GO" id="GO:0005840">
    <property type="term" value="C:ribosome"/>
    <property type="evidence" value="ECO:0007669"/>
    <property type="project" value="UniProtKB-KW"/>
</dbReference>
<evidence type="ECO:0000259" key="3">
    <source>
        <dbReference type="PROSITE" id="PS51186"/>
    </source>
</evidence>
<keyword evidence="4" id="KW-0687">Ribonucleoprotein</keyword>
<dbReference type="OrthoDB" id="9805924at2"/>
<dbReference type="Proteomes" id="UP000295573">
    <property type="component" value="Unassembled WGS sequence"/>
</dbReference>
<feature type="domain" description="N-acetyltransferase" evidence="3">
    <location>
        <begin position="9"/>
        <end position="158"/>
    </location>
</feature>
<keyword evidence="1" id="KW-0808">Transferase</keyword>
<dbReference type="Gene3D" id="3.40.630.30">
    <property type="match status" value="1"/>
</dbReference>
<dbReference type="InterPro" id="IPR050832">
    <property type="entry name" value="Bact_Acetyltransf"/>
</dbReference>
<keyword evidence="5" id="KW-1185">Reference proteome</keyword>
<proteinExistence type="predicted"/>